<dbReference type="AlphaFoldDB" id="A0A6H1ZC21"/>
<name>A0A6H1ZC21_9ZZZZ</name>
<evidence type="ECO:0000313" key="2">
    <source>
        <dbReference type="EMBL" id="QJH94832.1"/>
    </source>
</evidence>
<proteinExistence type="predicted"/>
<dbReference type="EMBL" id="MT143991">
    <property type="protein sequence ID" value="QJA45453.1"/>
    <property type="molecule type" value="Genomic_DNA"/>
</dbReference>
<organism evidence="1">
    <name type="scientific">viral metagenome</name>
    <dbReference type="NCBI Taxonomy" id="1070528"/>
    <lineage>
        <taxon>unclassified sequences</taxon>
        <taxon>metagenomes</taxon>
        <taxon>organismal metagenomes</taxon>
    </lineage>
</organism>
<dbReference type="EMBL" id="MT144607">
    <property type="protein sequence ID" value="QJH94832.1"/>
    <property type="molecule type" value="Genomic_DNA"/>
</dbReference>
<sequence>MKPGDYQGYTPNATNDAAMTAFLVKHPEEIGAKLEIHRDDGCILIRRRQDGRRAVNELDRDRIGDCPGDSVSTE</sequence>
<evidence type="ECO:0000313" key="1">
    <source>
        <dbReference type="EMBL" id="QJA45453.1"/>
    </source>
</evidence>
<gene>
    <name evidence="1" type="ORF">TM448A00243_0002</name>
    <name evidence="2" type="ORF">TM448B00304_0011</name>
</gene>
<reference evidence="1" key="1">
    <citation type="submission" date="2020-03" db="EMBL/GenBank/DDBJ databases">
        <title>The deep terrestrial virosphere.</title>
        <authorList>
            <person name="Holmfeldt K."/>
            <person name="Nilsson E."/>
            <person name="Simone D."/>
            <person name="Lopez-Fernandez M."/>
            <person name="Wu X."/>
            <person name="de Brujin I."/>
            <person name="Lundin D."/>
            <person name="Andersson A."/>
            <person name="Bertilsson S."/>
            <person name="Dopson M."/>
        </authorList>
    </citation>
    <scope>NUCLEOTIDE SEQUENCE</scope>
    <source>
        <strain evidence="1">TM448A00243</strain>
        <strain evidence="2">TM448B00304</strain>
    </source>
</reference>
<accession>A0A6H1ZC21</accession>
<protein>
    <submittedName>
        <fullName evidence="1">Uncharacterized protein</fullName>
    </submittedName>
</protein>